<name>Q2JC17_FRACC</name>
<gene>
    <name evidence="2" type="ordered locus">Francci3_1799</name>
</gene>
<evidence type="ECO:0000256" key="1">
    <source>
        <dbReference type="SAM" id="MobiDB-lite"/>
    </source>
</evidence>
<protein>
    <submittedName>
        <fullName evidence="2">Uncharacterized protein</fullName>
    </submittedName>
</protein>
<reference evidence="2 3" key="1">
    <citation type="journal article" date="2007" name="Genome Res.">
        <title>Genome characteristics of facultatively symbiotic Frankia sp. strains reflect host range and host plant biogeography.</title>
        <authorList>
            <person name="Normand P."/>
            <person name="Lapierre P."/>
            <person name="Tisa L.S."/>
            <person name="Gogarten J.P."/>
            <person name="Alloisio N."/>
            <person name="Bagnarol E."/>
            <person name="Bassi C.A."/>
            <person name="Berry A.M."/>
            <person name="Bickhart D.M."/>
            <person name="Choisne N."/>
            <person name="Couloux A."/>
            <person name="Cournoyer B."/>
            <person name="Cruveiller S."/>
            <person name="Daubin V."/>
            <person name="Demange N."/>
            <person name="Francino M.P."/>
            <person name="Goltsman E."/>
            <person name="Huang Y."/>
            <person name="Kopp O.R."/>
            <person name="Labarre L."/>
            <person name="Lapidus A."/>
            <person name="Lavire C."/>
            <person name="Marechal J."/>
            <person name="Martinez M."/>
            <person name="Mastronunzio J.E."/>
            <person name="Mullin B.C."/>
            <person name="Niemann J."/>
            <person name="Pujic P."/>
            <person name="Rawnsley T."/>
            <person name="Rouy Z."/>
            <person name="Schenowitz C."/>
            <person name="Sellstedt A."/>
            <person name="Tavares F."/>
            <person name="Tomkins J.P."/>
            <person name="Vallenet D."/>
            <person name="Valverde C."/>
            <person name="Wall L.G."/>
            <person name="Wang Y."/>
            <person name="Medigue C."/>
            <person name="Benson D.R."/>
        </authorList>
    </citation>
    <scope>NUCLEOTIDE SEQUENCE [LARGE SCALE GENOMIC DNA]</scope>
    <source>
        <strain evidence="3">DSM 45818 / CECT 9043 / CcI3</strain>
    </source>
</reference>
<evidence type="ECO:0000313" key="2">
    <source>
        <dbReference type="EMBL" id="ABD11175.1"/>
    </source>
</evidence>
<proteinExistence type="predicted"/>
<dbReference type="KEGG" id="fra:Francci3_1799"/>
<keyword evidence="3" id="KW-1185">Reference proteome</keyword>
<organism evidence="2 3">
    <name type="scientific">Frankia casuarinae (strain DSM 45818 / CECT 9043 / HFP020203 / CcI3)</name>
    <dbReference type="NCBI Taxonomy" id="106370"/>
    <lineage>
        <taxon>Bacteria</taxon>
        <taxon>Bacillati</taxon>
        <taxon>Actinomycetota</taxon>
        <taxon>Actinomycetes</taxon>
        <taxon>Frankiales</taxon>
        <taxon>Frankiaceae</taxon>
        <taxon>Frankia</taxon>
    </lineage>
</organism>
<dbReference type="Proteomes" id="UP000001937">
    <property type="component" value="Chromosome"/>
</dbReference>
<dbReference type="HOGENOM" id="CLU_2553315_0_0_11"/>
<dbReference type="EMBL" id="CP000249">
    <property type="protein sequence ID" value="ABD11175.1"/>
    <property type="molecule type" value="Genomic_DNA"/>
</dbReference>
<accession>Q2JC17</accession>
<sequence length="82" mass="8562">MGRALQGVGDHAGRPRPGRIRLGDESRGAGVHAGRNHPGISGQAARHARMPGTPSKTSAMDLAEGQAFVRRVVLAWIAAESN</sequence>
<dbReference type="AlphaFoldDB" id="Q2JC17"/>
<evidence type="ECO:0000313" key="3">
    <source>
        <dbReference type="Proteomes" id="UP000001937"/>
    </source>
</evidence>
<feature type="region of interest" description="Disordered" evidence="1">
    <location>
        <begin position="1"/>
        <end position="59"/>
    </location>
</feature>